<dbReference type="Pfam" id="PF05257">
    <property type="entry name" value="CHAP"/>
    <property type="match status" value="1"/>
</dbReference>
<dbReference type="Gene3D" id="3.90.1720.10">
    <property type="entry name" value="endopeptidase domain like (from Nostoc punctiforme)"/>
    <property type="match status" value="1"/>
</dbReference>
<proteinExistence type="predicted"/>
<sequence>MLSGLLASLMPLAGPATADDGRVDAPSLSKYDAVEQRSTAYLCTGYVACAEAGYSHAGYRTAADTMWWRMYTGHNCTNYVAYRMVKSGLPNDRPWSGGGNASEWGLKMAGITDDVPIVGAVAWWRANAPGTGSSGHVAYVEEVISSTVIVISEDSWSGDFHWRKIRKADGRWPSGFVHFNDQVITNVAAPVIEGTPKVGAPLTAAPGTWTPAGSYAFQWLVDGAVIPGATAAQYVPTAAQRGKRLTLQVTATKKGYAPGTARKAAPSDVVVGDFRSAEAPTVSGVAEVDQVLTATPGSWAPTPESASVQWYADGVAIPGATSWQLRLGQPQIDKRVTAAVTVRATGYKPRKVSSPETAPVIAGTIAITSPFSVDGRVRTGDTLTVTPGSFEPADATVTYTWLRDGEPIRGAAGTTYVLRPWDVGSRITVRVDLARTSYRSTSQVAKAQGRVQTKPTLRISSASASRRAVVIVRVGAPGVSSPRGLVTVSIGAKKVTGKVVDGRFRAVVEGLKPGWHKVRVRYTGTKLVLPAAGSDRVYVKR</sequence>
<organism evidence="2 3">
    <name type="scientific">Nocardioides szechwanensis</name>
    <dbReference type="NCBI Taxonomy" id="1005944"/>
    <lineage>
        <taxon>Bacteria</taxon>
        <taxon>Bacillati</taxon>
        <taxon>Actinomycetota</taxon>
        <taxon>Actinomycetes</taxon>
        <taxon>Propionibacteriales</taxon>
        <taxon>Nocardioidaceae</taxon>
        <taxon>Nocardioides</taxon>
    </lineage>
</organism>
<keyword evidence="3" id="KW-1185">Reference proteome</keyword>
<dbReference type="EMBL" id="FNIC01000012">
    <property type="protein sequence ID" value="SDO66920.1"/>
    <property type="molecule type" value="Genomic_DNA"/>
</dbReference>
<accession>A0A1H0LG33</accession>
<dbReference type="InterPro" id="IPR038765">
    <property type="entry name" value="Papain-like_cys_pep_sf"/>
</dbReference>
<name>A0A1H0LG33_9ACTN</name>
<dbReference type="SUPFAM" id="SSF54001">
    <property type="entry name" value="Cysteine proteinases"/>
    <property type="match status" value="1"/>
</dbReference>
<dbReference type="Gene3D" id="2.60.40.2700">
    <property type="match status" value="3"/>
</dbReference>
<gene>
    <name evidence="2" type="ORF">SAMN05192576_0233</name>
</gene>
<feature type="domain" description="Peptidase C51" evidence="1">
    <location>
        <begin position="51"/>
        <end position="178"/>
    </location>
</feature>
<dbReference type="PROSITE" id="PS50911">
    <property type="entry name" value="CHAP"/>
    <property type="match status" value="1"/>
</dbReference>
<reference evidence="2 3" key="1">
    <citation type="submission" date="2016-10" db="EMBL/GenBank/DDBJ databases">
        <authorList>
            <person name="de Groot N.N."/>
        </authorList>
    </citation>
    <scope>NUCLEOTIDE SEQUENCE [LARGE SCALE GENOMIC DNA]</scope>
    <source>
        <strain evidence="2 3">CGMCC 1.11147</strain>
    </source>
</reference>
<dbReference type="InterPro" id="IPR007921">
    <property type="entry name" value="CHAP_dom"/>
</dbReference>
<dbReference type="AlphaFoldDB" id="A0A1H0LG33"/>
<dbReference type="STRING" id="1005944.SAMN05192576_0233"/>
<evidence type="ECO:0000313" key="2">
    <source>
        <dbReference type="EMBL" id="SDO66920.1"/>
    </source>
</evidence>
<protein>
    <submittedName>
        <fullName evidence="2">CHAP domain-containing protein</fullName>
    </submittedName>
</protein>
<evidence type="ECO:0000259" key="1">
    <source>
        <dbReference type="PROSITE" id="PS50911"/>
    </source>
</evidence>
<evidence type="ECO:0000313" key="3">
    <source>
        <dbReference type="Proteomes" id="UP000199004"/>
    </source>
</evidence>
<dbReference type="Proteomes" id="UP000199004">
    <property type="component" value="Unassembled WGS sequence"/>
</dbReference>